<dbReference type="EMBL" id="CAJOBZ010000061">
    <property type="protein sequence ID" value="CAF4922974.1"/>
    <property type="molecule type" value="Genomic_DNA"/>
</dbReference>
<organism evidence="1 2">
    <name type="scientific">Pieris macdunnoughi</name>
    <dbReference type="NCBI Taxonomy" id="345717"/>
    <lineage>
        <taxon>Eukaryota</taxon>
        <taxon>Metazoa</taxon>
        <taxon>Ecdysozoa</taxon>
        <taxon>Arthropoda</taxon>
        <taxon>Hexapoda</taxon>
        <taxon>Insecta</taxon>
        <taxon>Pterygota</taxon>
        <taxon>Neoptera</taxon>
        <taxon>Endopterygota</taxon>
        <taxon>Lepidoptera</taxon>
        <taxon>Glossata</taxon>
        <taxon>Ditrysia</taxon>
        <taxon>Papilionoidea</taxon>
        <taxon>Pieridae</taxon>
        <taxon>Pierinae</taxon>
        <taxon>Pieris</taxon>
    </lineage>
</organism>
<dbReference type="AlphaFoldDB" id="A0A821WDC7"/>
<name>A0A821WDC7_9NEOP</name>
<protein>
    <submittedName>
        <fullName evidence="1">Uncharacterized protein</fullName>
    </submittedName>
</protein>
<accession>A0A821WDC7</accession>
<evidence type="ECO:0000313" key="2">
    <source>
        <dbReference type="Proteomes" id="UP000663880"/>
    </source>
</evidence>
<sequence>MDGKRCRGRMVHGQINMASFGGDKVTNGSLLLAAHNGFKLGRMGLFSRGLYDRADRTKGYYPPPSNTFPLISNDHKLLGNK</sequence>
<reference evidence="1" key="1">
    <citation type="submission" date="2021-02" db="EMBL/GenBank/DDBJ databases">
        <authorList>
            <person name="Steward A R."/>
        </authorList>
    </citation>
    <scope>NUCLEOTIDE SEQUENCE</scope>
</reference>
<evidence type="ECO:0000313" key="1">
    <source>
        <dbReference type="EMBL" id="CAF4922974.1"/>
    </source>
</evidence>
<comment type="caution">
    <text evidence="1">The sequence shown here is derived from an EMBL/GenBank/DDBJ whole genome shotgun (WGS) entry which is preliminary data.</text>
</comment>
<keyword evidence="2" id="KW-1185">Reference proteome</keyword>
<proteinExistence type="predicted"/>
<dbReference type="Proteomes" id="UP000663880">
    <property type="component" value="Unassembled WGS sequence"/>
</dbReference>
<gene>
    <name evidence="1" type="ORF">PMACD_LOCUS13195</name>
</gene>